<keyword evidence="5" id="KW-1185">Reference proteome</keyword>
<gene>
    <name evidence="4" type="ORF">J0A68_07530</name>
</gene>
<evidence type="ECO:0000313" key="4">
    <source>
        <dbReference type="EMBL" id="MBN7810800.1"/>
    </source>
</evidence>
<dbReference type="PANTHER" id="PTHR37299">
    <property type="entry name" value="TRANSCRIPTIONAL REGULATOR-RELATED"/>
    <property type="match status" value="1"/>
</dbReference>
<dbReference type="InterPro" id="IPR001789">
    <property type="entry name" value="Sig_transdc_resp-reg_receiver"/>
</dbReference>
<proteinExistence type="predicted"/>
<reference evidence="4 5" key="1">
    <citation type="submission" date="2021-03" db="EMBL/GenBank/DDBJ databases">
        <title>novel species isolated from a fishpond in China.</title>
        <authorList>
            <person name="Lu H."/>
            <person name="Cai Z."/>
        </authorList>
    </citation>
    <scope>NUCLEOTIDE SEQUENCE [LARGE SCALE GENOMIC DNA]</scope>
    <source>
        <strain evidence="4 5">H41</strain>
    </source>
</reference>
<protein>
    <submittedName>
        <fullName evidence="4">Response regulator</fullName>
    </submittedName>
</protein>
<feature type="modified residue" description="4-aspartylphosphate" evidence="1">
    <location>
        <position position="59"/>
    </location>
</feature>
<keyword evidence="1" id="KW-0597">Phosphoprotein</keyword>
<evidence type="ECO:0000259" key="3">
    <source>
        <dbReference type="PROSITE" id="PS50930"/>
    </source>
</evidence>
<evidence type="ECO:0000313" key="5">
    <source>
        <dbReference type="Proteomes" id="UP000664317"/>
    </source>
</evidence>
<accession>A0ABS3C110</accession>
<comment type="caution">
    <text evidence="4">The sequence shown here is derived from an EMBL/GenBank/DDBJ whole genome shotgun (WGS) entry which is preliminary data.</text>
</comment>
<dbReference type="Gene3D" id="2.40.50.1020">
    <property type="entry name" value="LytTr DNA-binding domain"/>
    <property type="match status" value="1"/>
</dbReference>
<dbReference type="EMBL" id="JAFKCT010000002">
    <property type="protein sequence ID" value="MBN7810800.1"/>
    <property type="molecule type" value="Genomic_DNA"/>
</dbReference>
<dbReference type="InterPro" id="IPR007492">
    <property type="entry name" value="LytTR_DNA-bd_dom"/>
</dbReference>
<dbReference type="Gene3D" id="3.40.50.2300">
    <property type="match status" value="1"/>
</dbReference>
<dbReference type="Pfam" id="PF00072">
    <property type="entry name" value="Response_reg"/>
    <property type="match status" value="1"/>
</dbReference>
<dbReference type="InterPro" id="IPR011006">
    <property type="entry name" value="CheY-like_superfamily"/>
</dbReference>
<dbReference type="Pfam" id="PF04397">
    <property type="entry name" value="LytTR"/>
    <property type="match status" value="1"/>
</dbReference>
<dbReference type="SMART" id="SM00448">
    <property type="entry name" value="REC"/>
    <property type="match status" value="1"/>
</dbReference>
<dbReference type="RefSeq" id="WP_206577571.1">
    <property type="nucleotide sequence ID" value="NZ_JAFKCT010000002.1"/>
</dbReference>
<feature type="domain" description="Response regulatory" evidence="2">
    <location>
        <begin position="9"/>
        <end position="124"/>
    </location>
</feature>
<sequence length="252" mass="28862">MKAKSLKTKVLLVEDNANLSENISELLKLNGYEVLGIYESAEEAGENMMESSPDLVLIDIKLKGKKTGIELAEELRRDFQLPLVFITSASGKEVISRVKYLEPDGFIVKPFTKESLITTVELAISNYKTKRKKSERTQTSLADTKPHMNEIFIRDNGWLKKIKSVDILWIKAEGTYTHLNVGGKQYTLRNTVKEIMGKLDENEFVRVHKSFIVNLEKIEAFNHDIIKIEDSEIPIGRNYYKDLINRVNKINN</sequence>
<evidence type="ECO:0000259" key="2">
    <source>
        <dbReference type="PROSITE" id="PS50110"/>
    </source>
</evidence>
<dbReference type="Proteomes" id="UP000664317">
    <property type="component" value="Unassembled WGS sequence"/>
</dbReference>
<dbReference type="PROSITE" id="PS50110">
    <property type="entry name" value="RESPONSE_REGULATORY"/>
    <property type="match status" value="1"/>
</dbReference>
<feature type="domain" description="HTH LytTR-type" evidence="3">
    <location>
        <begin position="166"/>
        <end position="249"/>
    </location>
</feature>
<organism evidence="4 5">
    <name type="scientific">Algoriphagus oliviformis</name>
    <dbReference type="NCBI Taxonomy" id="2811231"/>
    <lineage>
        <taxon>Bacteria</taxon>
        <taxon>Pseudomonadati</taxon>
        <taxon>Bacteroidota</taxon>
        <taxon>Cytophagia</taxon>
        <taxon>Cytophagales</taxon>
        <taxon>Cyclobacteriaceae</taxon>
        <taxon>Algoriphagus</taxon>
    </lineage>
</organism>
<evidence type="ECO:0000256" key="1">
    <source>
        <dbReference type="PROSITE-ProRule" id="PRU00169"/>
    </source>
</evidence>
<dbReference type="SUPFAM" id="SSF52172">
    <property type="entry name" value="CheY-like"/>
    <property type="match status" value="1"/>
</dbReference>
<dbReference type="InterPro" id="IPR046947">
    <property type="entry name" value="LytR-like"/>
</dbReference>
<dbReference type="SMART" id="SM00850">
    <property type="entry name" value="LytTR"/>
    <property type="match status" value="1"/>
</dbReference>
<dbReference type="CDD" id="cd17534">
    <property type="entry name" value="REC_DC-like"/>
    <property type="match status" value="1"/>
</dbReference>
<name>A0ABS3C110_9BACT</name>
<dbReference type="PROSITE" id="PS50930">
    <property type="entry name" value="HTH_LYTTR"/>
    <property type="match status" value="1"/>
</dbReference>
<dbReference type="PANTHER" id="PTHR37299:SF1">
    <property type="entry name" value="STAGE 0 SPORULATION PROTEIN A HOMOLOG"/>
    <property type="match status" value="1"/>
</dbReference>